<name>A0A0P1IS65_9RHOB</name>
<evidence type="ECO:0000313" key="2">
    <source>
        <dbReference type="EMBL" id="CUK26389.1"/>
    </source>
</evidence>
<dbReference type="PROSITE" id="PS51186">
    <property type="entry name" value="GNAT"/>
    <property type="match status" value="1"/>
</dbReference>
<accession>A0A0P1IS65</accession>
<sequence length="148" mass="17011">MSAQLRDAIPSDAHRTGDILQDFIEQTPWMPTLHKRNETHGFCATMIDRGWVKVAEIDGQVEGFLAQDAGTVHALYVDEKSRGQHLGLHLLRDAQMRENALELWTFQANTGAQRFYLREGFREVERTDGQGNDEKLPDIRYRWERGSA</sequence>
<reference evidence="3" key="1">
    <citation type="submission" date="2015-09" db="EMBL/GenBank/DDBJ databases">
        <authorList>
            <person name="Rodrigo-Torres Lidia"/>
            <person name="Arahal R.David."/>
        </authorList>
    </citation>
    <scope>NUCLEOTIDE SEQUENCE [LARGE SCALE GENOMIC DNA]</scope>
    <source>
        <strain evidence="3">CECT 5114</strain>
    </source>
</reference>
<dbReference type="Proteomes" id="UP000051184">
    <property type="component" value="Unassembled WGS sequence"/>
</dbReference>
<dbReference type="STRING" id="1715691.TA5113_01026"/>
<dbReference type="Gene3D" id="3.40.630.30">
    <property type="match status" value="1"/>
</dbReference>
<gene>
    <name evidence="2" type="ORF">TA5114_02199</name>
</gene>
<keyword evidence="2" id="KW-0808">Transferase</keyword>
<dbReference type="SUPFAM" id="SSF55729">
    <property type="entry name" value="Acyl-CoA N-acyltransferases (Nat)"/>
    <property type="match status" value="1"/>
</dbReference>
<dbReference type="RefSeq" id="WP_058315279.1">
    <property type="nucleotide sequence ID" value="NZ_CYTO01000009.1"/>
</dbReference>
<dbReference type="Pfam" id="PF13508">
    <property type="entry name" value="Acetyltransf_7"/>
    <property type="match status" value="1"/>
</dbReference>
<keyword evidence="3" id="KW-1185">Reference proteome</keyword>
<dbReference type="AlphaFoldDB" id="A0A0P1IS65"/>
<feature type="domain" description="N-acetyltransferase" evidence="1">
    <location>
        <begin position="3"/>
        <end position="146"/>
    </location>
</feature>
<evidence type="ECO:0000259" key="1">
    <source>
        <dbReference type="PROSITE" id="PS51186"/>
    </source>
</evidence>
<dbReference type="GO" id="GO:0016747">
    <property type="term" value="F:acyltransferase activity, transferring groups other than amino-acyl groups"/>
    <property type="evidence" value="ECO:0007669"/>
    <property type="project" value="InterPro"/>
</dbReference>
<dbReference type="EMBL" id="CYUE01000020">
    <property type="protein sequence ID" value="CUK26389.1"/>
    <property type="molecule type" value="Genomic_DNA"/>
</dbReference>
<organism evidence="2 3">
    <name type="scientific">Cognatishimia activa</name>
    <dbReference type="NCBI Taxonomy" id="1715691"/>
    <lineage>
        <taxon>Bacteria</taxon>
        <taxon>Pseudomonadati</taxon>
        <taxon>Pseudomonadota</taxon>
        <taxon>Alphaproteobacteria</taxon>
        <taxon>Rhodobacterales</taxon>
        <taxon>Paracoccaceae</taxon>
        <taxon>Cognatishimia</taxon>
    </lineage>
</organism>
<proteinExistence type="predicted"/>
<dbReference type="CDD" id="cd04301">
    <property type="entry name" value="NAT_SF"/>
    <property type="match status" value="1"/>
</dbReference>
<protein>
    <submittedName>
        <fullName evidence="2">Putative acetyltransferase</fullName>
    </submittedName>
</protein>
<evidence type="ECO:0000313" key="3">
    <source>
        <dbReference type="Proteomes" id="UP000051184"/>
    </source>
</evidence>
<dbReference type="OrthoDB" id="9797417at2"/>
<dbReference type="InterPro" id="IPR016181">
    <property type="entry name" value="Acyl_CoA_acyltransferase"/>
</dbReference>
<dbReference type="InterPro" id="IPR000182">
    <property type="entry name" value="GNAT_dom"/>
</dbReference>